<dbReference type="InterPro" id="IPR013786">
    <property type="entry name" value="AcylCoA_DH/ox_N"/>
</dbReference>
<gene>
    <name evidence="10" type="ORF">RSO01_77000</name>
</gene>
<evidence type="ECO:0000256" key="5">
    <source>
        <dbReference type="ARBA" id="ARBA00023002"/>
    </source>
</evidence>
<dbReference type="AlphaFoldDB" id="A0A512NNM1"/>
<keyword evidence="11" id="KW-1185">Reference proteome</keyword>
<dbReference type="FunFam" id="2.40.110.10:FF:000011">
    <property type="entry name" value="Acyl-CoA dehydrogenase FadE34"/>
    <property type="match status" value="1"/>
</dbReference>
<feature type="domain" description="Acyl-CoA dehydrogenase/oxidase N-terminal" evidence="9">
    <location>
        <begin position="27"/>
        <end position="102"/>
    </location>
</feature>
<evidence type="ECO:0000256" key="2">
    <source>
        <dbReference type="ARBA" id="ARBA00009347"/>
    </source>
</evidence>
<evidence type="ECO:0000259" key="7">
    <source>
        <dbReference type="Pfam" id="PF00441"/>
    </source>
</evidence>
<keyword evidence="3 6" id="KW-0285">Flavoprotein</keyword>
<feature type="domain" description="Acyl-CoA oxidase/dehydrogenase middle" evidence="8">
    <location>
        <begin position="106"/>
        <end position="201"/>
    </location>
</feature>
<evidence type="ECO:0000256" key="3">
    <source>
        <dbReference type="ARBA" id="ARBA00022630"/>
    </source>
</evidence>
<keyword evidence="4 6" id="KW-0274">FAD</keyword>
<comment type="caution">
    <text evidence="10">The sequence shown here is derived from an EMBL/GenBank/DDBJ whole genome shotgun (WGS) entry which is preliminary data.</text>
</comment>
<evidence type="ECO:0000313" key="10">
    <source>
        <dbReference type="EMBL" id="GEP60534.1"/>
    </source>
</evidence>
<evidence type="ECO:0000256" key="1">
    <source>
        <dbReference type="ARBA" id="ARBA00001974"/>
    </source>
</evidence>
<dbReference type="GO" id="GO:0050660">
    <property type="term" value="F:flavin adenine dinucleotide binding"/>
    <property type="evidence" value="ECO:0007669"/>
    <property type="project" value="InterPro"/>
</dbReference>
<organism evidence="10 11">
    <name type="scientific">Reyranella soli</name>
    <dbReference type="NCBI Taxonomy" id="1230389"/>
    <lineage>
        <taxon>Bacteria</taxon>
        <taxon>Pseudomonadati</taxon>
        <taxon>Pseudomonadota</taxon>
        <taxon>Alphaproteobacteria</taxon>
        <taxon>Hyphomicrobiales</taxon>
        <taxon>Reyranellaceae</taxon>
        <taxon>Reyranella</taxon>
    </lineage>
</organism>
<evidence type="ECO:0000256" key="6">
    <source>
        <dbReference type="RuleBase" id="RU362125"/>
    </source>
</evidence>
<comment type="cofactor">
    <cofactor evidence="1 6">
        <name>FAD</name>
        <dbReference type="ChEBI" id="CHEBI:57692"/>
    </cofactor>
</comment>
<dbReference type="GO" id="GO:0016627">
    <property type="term" value="F:oxidoreductase activity, acting on the CH-CH group of donors"/>
    <property type="evidence" value="ECO:0007669"/>
    <property type="project" value="InterPro"/>
</dbReference>
<protein>
    <recommendedName>
        <fullName evidence="12">Acyl-CoA dehydrogenase</fullName>
    </recommendedName>
</protein>
<reference evidence="10 11" key="1">
    <citation type="submission" date="2019-07" db="EMBL/GenBank/DDBJ databases">
        <title>Whole genome shotgun sequence of Reyranella soli NBRC 108950.</title>
        <authorList>
            <person name="Hosoyama A."/>
            <person name="Uohara A."/>
            <person name="Ohji S."/>
            <person name="Ichikawa N."/>
        </authorList>
    </citation>
    <scope>NUCLEOTIDE SEQUENCE [LARGE SCALE GENOMIC DNA]</scope>
    <source>
        <strain evidence="10 11">NBRC 108950</strain>
    </source>
</reference>
<keyword evidence="5 6" id="KW-0560">Oxidoreductase</keyword>
<dbReference type="Pfam" id="PF02771">
    <property type="entry name" value="Acyl-CoA_dh_N"/>
    <property type="match status" value="1"/>
</dbReference>
<dbReference type="InterPro" id="IPR037069">
    <property type="entry name" value="AcylCoA_DH/ox_N_sf"/>
</dbReference>
<dbReference type="Gene3D" id="2.40.110.10">
    <property type="entry name" value="Butyryl-CoA Dehydrogenase, subunit A, domain 2"/>
    <property type="match status" value="1"/>
</dbReference>
<dbReference type="InterPro" id="IPR009100">
    <property type="entry name" value="AcylCoA_DH/oxidase_NM_dom_sf"/>
</dbReference>
<dbReference type="Pfam" id="PF02770">
    <property type="entry name" value="Acyl-CoA_dh_M"/>
    <property type="match status" value="1"/>
</dbReference>
<evidence type="ECO:0008006" key="12">
    <source>
        <dbReference type="Google" id="ProtNLM"/>
    </source>
</evidence>
<evidence type="ECO:0000259" key="9">
    <source>
        <dbReference type="Pfam" id="PF02771"/>
    </source>
</evidence>
<name>A0A512NNM1_9HYPH</name>
<dbReference type="SUPFAM" id="SSF56645">
    <property type="entry name" value="Acyl-CoA dehydrogenase NM domain-like"/>
    <property type="match status" value="1"/>
</dbReference>
<dbReference type="InterPro" id="IPR006091">
    <property type="entry name" value="Acyl-CoA_Oxase/DH_mid-dom"/>
</dbReference>
<dbReference type="Gene3D" id="1.10.540.10">
    <property type="entry name" value="Acyl-CoA dehydrogenase/oxidase, N-terminal domain"/>
    <property type="match status" value="1"/>
</dbReference>
<proteinExistence type="inferred from homology"/>
<dbReference type="InterPro" id="IPR046373">
    <property type="entry name" value="Acyl-CoA_Oxase/DH_mid-dom_sf"/>
</dbReference>
<dbReference type="RefSeq" id="WP_147155877.1">
    <property type="nucleotide sequence ID" value="NZ_BKAJ01000168.1"/>
</dbReference>
<evidence type="ECO:0000313" key="11">
    <source>
        <dbReference type="Proteomes" id="UP000321058"/>
    </source>
</evidence>
<dbReference type="PANTHER" id="PTHR43292">
    <property type="entry name" value="ACYL-COA DEHYDROGENASE"/>
    <property type="match status" value="1"/>
</dbReference>
<sequence>MDFELPGEDHPKRQEIRAWFEANPHPSGLALAQAGFAVPHWPRPWGLEADAELQLIIDQEMKRAGVHVPRNPVAINNCAQSLLTHGTEAQRQHFLWPALSGEHTWCMLFSEPSGGSDLGNLRTVARLDGDHYVIKGHKIWTSLAHKAKVGVLVARTDPDQPKHKGLSEFLVDMDTPGIRVRPIIDMSAHENEYNEVFLEDVRIPADRLLGKEGEGWALCTTQLQTERVALSRPGAIWGHGPSARELVEGLAEIRALADGAIRDEAAQIFVEGEILRLLACRALSDRMNAKAPGPEGAIHKMLAAPHGQRVVDLAKRSQGARGMIAGEKPFPSQLAGDDPYDDWDYAFWFSQAVTLGVGTQEVLKNVVAERMLGLPRELDPTARLPWAEARRKQA</sequence>
<dbReference type="InterPro" id="IPR052161">
    <property type="entry name" value="Mycobact_Acyl-CoA_DH"/>
</dbReference>
<dbReference type="EMBL" id="BKAJ01000168">
    <property type="protein sequence ID" value="GEP60534.1"/>
    <property type="molecule type" value="Genomic_DNA"/>
</dbReference>
<dbReference type="InterPro" id="IPR036250">
    <property type="entry name" value="AcylCo_DH-like_C"/>
</dbReference>
<dbReference type="OrthoDB" id="5716984at2"/>
<evidence type="ECO:0000259" key="8">
    <source>
        <dbReference type="Pfam" id="PF02770"/>
    </source>
</evidence>
<evidence type="ECO:0000256" key="4">
    <source>
        <dbReference type="ARBA" id="ARBA00022827"/>
    </source>
</evidence>
<accession>A0A512NNM1</accession>
<dbReference type="GO" id="GO:0005886">
    <property type="term" value="C:plasma membrane"/>
    <property type="evidence" value="ECO:0007669"/>
    <property type="project" value="TreeGrafter"/>
</dbReference>
<dbReference type="SUPFAM" id="SSF47203">
    <property type="entry name" value="Acyl-CoA dehydrogenase C-terminal domain-like"/>
    <property type="match status" value="1"/>
</dbReference>
<dbReference type="Gene3D" id="1.20.140.10">
    <property type="entry name" value="Butyryl-CoA Dehydrogenase, subunit A, domain 3"/>
    <property type="match status" value="1"/>
</dbReference>
<dbReference type="Pfam" id="PF00441">
    <property type="entry name" value="Acyl-CoA_dh_1"/>
    <property type="match status" value="1"/>
</dbReference>
<comment type="similarity">
    <text evidence="2 6">Belongs to the acyl-CoA dehydrogenase family.</text>
</comment>
<dbReference type="PANTHER" id="PTHR43292:SF4">
    <property type="entry name" value="ACYL-COA DEHYDROGENASE FADE34"/>
    <property type="match status" value="1"/>
</dbReference>
<dbReference type="Proteomes" id="UP000321058">
    <property type="component" value="Unassembled WGS sequence"/>
</dbReference>
<feature type="domain" description="Acyl-CoA dehydrogenase/oxidase C-terminal" evidence="7">
    <location>
        <begin position="213"/>
        <end position="372"/>
    </location>
</feature>
<dbReference type="InterPro" id="IPR009075">
    <property type="entry name" value="AcylCo_DH/oxidase_C"/>
</dbReference>